<dbReference type="Gene3D" id="3.90.226.10">
    <property type="entry name" value="2-enoyl-CoA Hydratase, Chain A, domain 1"/>
    <property type="match status" value="1"/>
</dbReference>
<dbReference type="Proteomes" id="UP001500618">
    <property type="component" value="Unassembled WGS sequence"/>
</dbReference>
<protein>
    <submittedName>
        <fullName evidence="2">Enoyl-CoA hydratase-related protein</fullName>
    </submittedName>
</protein>
<dbReference type="InterPro" id="IPR001753">
    <property type="entry name" value="Enoyl-CoA_hydra/iso"/>
</dbReference>
<dbReference type="Gene3D" id="1.10.12.10">
    <property type="entry name" value="Lyase 2-enoyl-coa Hydratase, Chain A, domain 2"/>
    <property type="match status" value="1"/>
</dbReference>
<dbReference type="Pfam" id="PF00378">
    <property type="entry name" value="ECH_1"/>
    <property type="match status" value="1"/>
</dbReference>
<keyword evidence="3" id="KW-1185">Reference proteome</keyword>
<comment type="caution">
    <text evidence="2">The sequence shown here is derived from an EMBL/GenBank/DDBJ whole genome shotgun (WGS) entry which is preliminary data.</text>
</comment>
<proteinExistence type="inferred from homology"/>
<dbReference type="SUPFAM" id="SSF52096">
    <property type="entry name" value="ClpP/crotonase"/>
    <property type="match status" value="1"/>
</dbReference>
<dbReference type="PANTHER" id="PTHR43459:SF1">
    <property type="entry name" value="EG:BACN32G11.4 PROTEIN"/>
    <property type="match status" value="1"/>
</dbReference>
<dbReference type="CDD" id="cd06558">
    <property type="entry name" value="crotonase-like"/>
    <property type="match status" value="1"/>
</dbReference>
<accession>A0ABN2IK01</accession>
<organism evidence="2 3">
    <name type="scientific">Fodinicola feengrottensis</name>
    <dbReference type="NCBI Taxonomy" id="435914"/>
    <lineage>
        <taxon>Bacteria</taxon>
        <taxon>Bacillati</taxon>
        <taxon>Actinomycetota</taxon>
        <taxon>Actinomycetes</taxon>
        <taxon>Mycobacteriales</taxon>
        <taxon>Fodinicola</taxon>
    </lineage>
</organism>
<evidence type="ECO:0000313" key="2">
    <source>
        <dbReference type="EMBL" id="GAA1706324.1"/>
    </source>
</evidence>
<dbReference type="InterPro" id="IPR029045">
    <property type="entry name" value="ClpP/crotonase-like_dom_sf"/>
</dbReference>
<dbReference type="EMBL" id="BAAANY010000031">
    <property type="protein sequence ID" value="GAA1706324.1"/>
    <property type="molecule type" value="Genomic_DNA"/>
</dbReference>
<comment type="similarity">
    <text evidence="1">Belongs to the enoyl-CoA hydratase/isomerase family.</text>
</comment>
<dbReference type="RefSeq" id="WP_344314041.1">
    <property type="nucleotide sequence ID" value="NZ_BAAANY010000031.1"/>
</dbReference>
<evidence type="ECO:0000313" key="3">
    <source>
        <dbReference type="Proteomes" id="UP001500618"/>
    </source>
</evidence>
<sequence length="264" mass="27617">MSDSLIVDRTEAVATVTLNRPKAMNALNLELKEALKQALTELAADRAVRAIVLTGAGDRAFCVGQDLREHLQLIEAKDPAPLSTVTDHYNPITLALAQAPKPVIAAVRGTAAGAGASFAYAADFRLGGPSTSFLMAFANIGLTADSGASWTLQRLVGYAKAIDLMMVPRKVEAAEALELGLLTTVMDDDNKVLMAAQQFAARIAAGPTVAYAQIKRSLAFSATHSLADSLALEAQAQATAGATADHAEAVAAFVAKRQPNFRGE</sequence>
<evidence type="ECO:0000256" key="1">
    <source>
        <dbReference type="ARBA" id="ARBA00005254"/>
    </source>
</evidence>
<name>A0ABN2IK01_9ACTN</name>
<dbReference type="InterPro" id="IPR014748">
    <property type="entry name" value="Enoyl-CoA_hydra_C"/>
</dbReference>
<dbReference type="PANTHER" id="PTHR43459">
    <property type="entry name" value="ENOYL-COA HYDRATASE"/>
    <property type="match status" value="1"/>
</dbReference>
<reference evidence="2 3" key="1">
    <citation type="journal article" date="2019" name="Int. J. Syst. Evol. Microbiol.">
        <title>The Global Catalogue of Microorganisms (GCM) 10K type strain sequencing project: providing services to taxonomists for standard genome sequencing and annotation.</title>
        <authorList>
            <consortium name="The Broad Institute Genomics Platform"/>
            <consortium name="The Broad Institute Genome Sequencing Center for Infectious Disease"/>
            <person name="Wu L."/>
            <person name="Ma J."/>
        </authorList>
    </citation>
    <scope>NUCLEOTIDE SEQUENCE [LARGE SCALE GENOMIC DNA]</scope>
    <source>
        <strain evidence="2 3">JCM 14718</strain>
    </source>
</reference>
<gene>
    <name evidence="2" type="ORF">GCM10009765_64700</name>
</gene>